<name>A0A9Q5ZD12_NOSLI</name>
<sequence>MKTIINKVHNRIVENLYRVPLLNNKAELLYQAAIEKHIDYLPMISTADMILVETLKSQGIVLTSLAELSIPSTPEMFQSAQSLMPKIPKSISGQKNEFMIHASCEQMMEHPEIFFWGIQQRLLNIIEHYLGLPVAYHDPSFRRDIANPVEQKSRLWHLDKEDRKVLKVIVYLNDVNDDGGPFQYIPKSDYSKVARSLSYKYRYIRDKTMRQIIPPLNWKSCTGVAGTVIMADTANVFHRGKIPLYSDRFTIFFDYTSRSPKHPFYCKPPLRDEYLQIITPKLSQHQRQCVFWR</sequence>
<evidence type="ECO:0000313" key="2">
    <source>
        <dbReference type="Proteomes" id="UP000222310"/>
    </source>
</evidence>
<dbReference type="AlphaFoldDB" id="A0A9Q5ZD12"/>
<evidence type="ECO:0000313" key="1">
    <source>
        <dbReference type="EMBL" id="PHK04094.1"/>
    </source>
</evidence>
<reference evidence="1 2" key="1">
    <citation type="submission" date="2015-02" db="EMBL/GenBank/DDBJ databases">
        <title>Nostoc linckia genome annotation.</title>
        <authorList>
            <person name="Zhou Z."/>
        </authorList>
    </citation>
    <scope>NUCLEOTIDE SEQUENCE [LARGE SCALE GENOMIC DNA]</scope>
    <source>
        <strain evidence="2">z8</strain>
    </source>
</reference>
<organism evidence="1 2">
    <name type="scientific">Nostoc linckia z8</name>
    <dbReference type="NCBI Taxonomy" id="1628746"/>
    <lineage>
        <taxon>Bacteria</taxon>
        <taxon>Bacillati</taxon>
        <taxon>Cyanobacteriota</taxon>
        <taxon>Cyanophyceae</taxon>
        <taxon>Nostocales</taxon>
        <taxon>Nostocaceae</taxon>
        <taxon>Nostoc</taxon>
    </lineage>
</organism>
<keyword evidence="1" id="KW-0560">Oxidoreductase</keyword>
<dbReference type="RefSeq" id="WP_099067721.1">
    <property type="nucleotide sequence ID" value="NZ_LAHD01000029.1"/>
</dbReference>
<protein>
    <submittedName>
        <fullName evidence="1">Phytanoyl-CoA dioxygenase (PhyH)</fullName>
    </submittedName>
</protein>
<dbReference type="EMBL" id="LAHD01000029">
    <property type="protein sequence ID" value="PHK04094.1"/>
    <property type="molecule type" value="Genomic_DNA"/>
</dbReference>
<dbReference type="SUPFAM" id="SSF51197">
    <property type="entry name" value="Clavaminate synthase-like"/>
    <property type="match status" value="1"/>
</dbReference>
<proteinExistence type="predicted"/>
<keyword evidence="1" id="KW-0223">Dioxygenase</keyword>
<comment type="caution">
    <text evidence="1">The sequence shown here is derived from an EMBL/GenBank/DDBJ whole genome shotgun (WGS) entry which is preliminary data.</text>
</comment>
<dbReference type="GO" id="GO:0051213">
    <property type="term" value="F:dioxygenase activity"/>
    <property type="evidence" value="ECO:0007669"/>
    <property type="project" value="UniProtKB-KW"/>
</dbReference>
<dbReference type="GeneID" id="57093302"/>
<dbReference type="Proteomes" id="UP000222310">
    <property type="component" value="Unassembled WGS sequence"/>
</dbReference>
<accession>A0A9Q5ZD12</accession>
<dbReference type="Gene3D" id="2.60.120.620">
    <property type="entry name" value="q2cbj1_9rhob like domain"/>
    <property type="match status" value="1"/>
</dbReference>
<gene>
    <name evidence="1" type="ORF">VF08_12655</name>
</gene>